<keyword evidence="4" id="KW-1185">Reference proteome</keyword>
<name>K0TFN1_THAOC</name>
<feature type="region of interest" description="Disordered" evidence="1">
    <location>
        <begin position="40"/>
        <end position="66"/>
    </location>
</feature>
<protein>
    <submittedName>
        <fullName evidence="3">Uncharacterized protein</fullName>
    </submittedName>
</protein>
<evidence type="ECO:0000313" key="4">
    <source>
        <dbReference type="Proteomes" id="UP000266841"/>
    </source>
</evidence>
<organism evidence="3 4">
    <name type="scientific">Thalassiosira oceanica</name>
    <name type="common">Marine diatom</name>
    <dbReference type="NCBI Taxonomy" id="159749"/>
    <lineage>
        <taxon>Eukaryota</taxon>
        <taxon>Sar</taxon>
        <taxon>Stramenopiles</taxon>
        <taxon>Ochrophyta</taxon>
        <taxon>Bacillariophyta</taxon>
        <taxon>Coscinodiscophyceae</taxon>
        <taxon>Thalassiosirophycidae</taxon>
        <taxon>Thalassiosirales</taxon>
        <taxon>Thalassiosiraceae</taxon>
        <taxon>Thalassiosira</taxon>
    </lineage>
</organism>
<sequence length="381" mass="41880">MGTKRNGARRASTKPSLSAMSLGRALLLCASATTALNASRPVTVRSNRTSRRESAKSTRRSRRPIGQIAPYPSVGLYYRDGNEDQTADMRSSSVAAVEKAIRQSKRSAAVEVSATPQSVTSPRCSGYFTLFSITFPNVVRLPPATEIDERQAQLDEYVKFSHARYSRLHAGESREKSDVNRSGPKRRPRSLLDLSLPKKMLFSFLAVQTRSVKPMVEGHPQEEDPLQVLGLSGLASERLKQRLHTKRDLDLPSVDVAYQLLSQRMMAATASTPAVPSEWLVPVTSPPSPDPLRTATEGGRTTSYVSASPLSQLRLLISTLKSFTAALAETTAILWRFAVRVVREVLAKGGFRHSLRMMSVASVALVLMIKPIMQSSMSQKR</sequence>
<reference evidence="3 4" key="1">
    <citation type="journal article" date="2012" name="Genome Biol.">
        <title>Genome and low-iron response of an oceanic diatom adapted to chronic iron limitation.</title>
        <authorList>
            <person name="Lommer M."/>
            <person name="Specht M."/>
            <person name="Roy A.S."/>
            <person name="Kraemer L."/>
            <person name="Andreson R."/>
            <person name="Gutowska M.A."/>
            <person name="Wolf J."/>
            <person name="Bergner S.V."/>
            <person name="Schilhabel M.B."/>
            <person name="Klostermeier U.C."/>
            <person name="Beiko R.G."/>
            <person name="Rosenstiel P."/>
            <person name="Hippler M."/>
            <person name="Laroche J."/>
        </authorList>
    </citation>
    <scope>NUCLEOTIDE SEQUENCE [LARGE SCALE GENOMIC DNA]</scope>
    <source>
        <strain evidence="3 4">CCMP1005</strain>
    </source>
</reference>
<evidence type="ECO:0000256" key="1">
    <source>
        <dbReference type="SAM" id="MobiDB-lite"/>
    </source>
</evidence>
<comment type="caution">
    <text evidence="3">The sequence shown here is derived from an EMBL/GenBank/DDBJ whole genome shotgun (WGS) entry which is preliminary data.</text>
</comment>
<accession>K0TFN1</accession>
<dbReference type="AlphaFoldDB" id="K0TFN1"/>
<keyword evidence="2" id="KW-0732">Signal</keyword>
<feature type="compositionally biased region" description="Basic and acidic residues" evidence="1">
    <location>
        <begin position="169"/>
        <end position="179"/>
    </location>
</feature>
<evidence type="ECO:0000313" key="3">
    <source>
        <dbReference type="EMBL" id="EJK76155.1"/>
    </source>
</evidence>
<proteinExistence type="predicted"/>
<feature type="chain" id="PRO_5003837909" evidence="2">
    <location>
        <begin position="39"/>
        <end position="381"/>
    </location>
</feature>
<dbReference type="Proteomes" id="UP000266841">
    <property type="component" value="Unassembled WGS sequence"/>
</dbReference>
<feature type="signal peptide" evidence="2">
    <location>
        <begin position="1"/>
        <end position="38"/>
    </location>
</feature>
<gene>
    <name evidence="3" type="ORF">THAOC_02101</name>
</gene>
<evidence type="ECO:0000256" key="2">
    <source>
        <dbReference type="SAM" id="SignalP"/>
    </source>
</evidence>
<dbReference type="EMBL" id="AGNL01002500">
    <property type="protein sequence ID" value="EJK76155.1"/>
    <property type="molecule type" value="Genomic_DNA"/>
</dbReference>
<feature type="region of interest" description="Disordered" evidence="1">
    <location>
        <begin position="169"/>
        <end position="190"/>
    </location>
</feature>